<keyword evidence="5" id="KW-0808">Transferase</keyword>
<protein>
    <recommendedName>
        <fullName evidence="4">Phosphate propanoyltransferase</fullName>
        <ecNumber evidence="3">2.3.1.222</ecNumber>
    </recommendedName>
    <alternativeName>
        <fullName evidence="10">Phosphate acyltransferase PduL</fullName>
    </alternativeName>
    <alternativeName>
        <fullName evidence="9">Phosphotransacylase PduL</fullName>
    </alternativeName>
    <alternativeName>
        <fullName evidence="11">Propanediol utilization protein PduL</fullName>
    </alternativeName>
</protein>
<evidence type="ECO:0000256" key="2">
    <source>
        <dbReference type="ARBA" id="ARBA00007342"/>
    </source>
</evidence>
<proteinExistence type="inferred from homology"/>
<dbReference type="RefSeq" id="WP_188174018.1">
    <property type="nucleotide sequence ID" value="NZ_JACVVD010000003.1"/>
</dbReference>
<evidence type="ECO:0000256" key="11">
    <source>
        <dbReference type="ARBA" id="ARBA00033077"/>
    </source>
</evidence>
<reference evidence="13" key="1">
    <citation type="submission" date="2020-09" db="EMBL/GenBank/DDBJ databases">
        <title>Draft Genome Sequence of Paenibacillus sp. WST5.</title>
        <authorList>
            <person name="Bao Z."/>
        </authorList>
    </citation>
    <scope>NUCLEOTIDE SEQUENCE</scope>
    <source>
        <strain evidence="13">WST5</strain>
    </source>
</reference>
<comment type="catalytic activity">
    <reaction evidence="12">
        <text>propanoyl-CoA + phosphate = propanoyl phosphate + CoA</text>
        <dbReference type="Rhea" id="RHEA:28046"/>
        <dbReference type="ChEBI" id="CHEBI:43474"/>
        <dbReference type="ChEBI" id="CHEBI:57287"/>
        <dbReference type="ChEBI" id="CHEBI:57392"/>
        <dbReference type="ChEBI" id="CHEBI:58933"/>
        <dbReference type="EC" id="2.3.1.222"/>
    </reaction>
</comment>
<keyword evidence="8" id="KW-0012">Acyltransferase</keyword>
<dbReference type="PANTHER" id="PTHR39453">
    <property type="entry name" value="PHOSPHATE PROPANOYLTRANSFERASE"/>
    <property type="match status" value="1"/>
</dbReference>
<name>A0A926KQG1_9BACL</name>
<dbReference type="GO" id="GO:0016747">
    <property type="term" value="F:acyltransferase activity, transferring groups other than amino-acyl groups"/>
    <property type="evidence" value="ECO:0007669"/>
    <property type="project" value="InterPro"/>
</dbReference>
<dbReference type="Pfam" id="PF06130">
    <property type="entry name" value="PTAC"/>
    <property type="match status" value="1"/>
</dbReference>
<gene>
    <name evidence="13" type="ORF">ICC18_08735</name>
</gene>
<keyword evidence="6" id="KW-0479">Metal-binding</keyword>
<comment type="cofactor">
    <cofactor evidence="1">
        <name>Zn(2+)</name>
        <dbReference type="ChEBI" id="CHEBI:29105"/>
    </cofactor>
</comment>
<evidence type="ECO:0000256" key="6">
    <source>
        <dbReference type="ARBA" id="ARBA00022723"/>
    </source>
</evidence>
<dbReference type="EC" id="2.3.1.222" evidence="3"/>
<evidence type="ECO:0000313" key="14">
    <source>
        <dbReference type="Proteomes" id="UP000650466"/>
    </source>
</evidence>
<comment type="caution">
    <text evidence="13">The sequence shown here is derived from an EMBL/GenBank/DDBJ whole genome shotgun (WGS) entry which is preliminary data.</text>
</comment>
<dbReference type="EMBL" id="JACVVD010000003">
    <property type="protein sequence ID" value="MBD0380195.1"/>
    <property type="molecule type" value="Genomic_DNA"/>
</dbReference>
<comment type="similarity">
    <text evidence="2">Belongs to the PduL family.</text>
</comment>
<evidence type="ECO:0000313" key="13">
    <source>
        <dbReference type="EMBL" id="MBD0380195.1"/>
    </source>
</evidence>
<keyword evidence="7" id="KW-0862">Zinc</keyword>
<evidence type="ECO:0000256" key="1">
    <source>
        <dbReference type="ARBA" id="ARBA00001947"/>
    </source>
</evidence>
<accession>A0A926KQG1</accession>
<evidence type="ECO:0000256" key="9">
    <source>
        <dbReference type="ARBA" id="ARBA00030044"/>
    </source>
</evidence>
<dbReference type="InterPro" id="IPR008300">
    <property type="entry name" value="PTAC"/>
</dbReference>
<evidence type="ECO:0000256" key="5">
    <source>
        <dbReference type="ARBA" id="ARBA00022679"/>
    </source>
</evidence>
<evidence type="ECO:0000256" key="8">
    <source>
        <dbReference type="ARBA" id="ARBA00023315"/>
    </source>
</evidence>
<organism evidence="13 14">
    <name type="scientific">Paenibacillus sedimenti</name>
    <dbReference type="NCBI Taxonomy" id="2770274"/>
    <lineage>
        <taxon>Bacteria</taxon>
        <taxon>Bacillati</taxon>
        <taxon>Bacillota</taxon>
        <taxon>Bacilli</taxon>
        <taxon>Bacillales</taxon>
        <taxon>Paenibacillaceae</taxon>
        <taxon>Paenibacillus</taxon>
    </lineage>
</organism>
<evidence type="ECO:0000256" key="12">
    <source>
        <dbReference type="ARBA" id="ARBA00047589"/>
    </source>
</evidence>
<evidence type="ECO:0000256" key="4">
    <source>
        <dbReference type="ARBA" id="ARBA00020837"/>
    </source>
</evidence>
<evidence type="ECO:0000256" key="7">
    <source>
        <dbReference type="ARBA" id="ARBA00022833"/>
    </source>
</evidence>
<dbReference type="Proteomes" id="UP000650466">
    <property type="component" value="Unassembled WGS sequence"/>
</dbReference>
<sequence length="261" mass="27980">MALITEAYLRSRLVKGLPDPFPVRVGDKLTPAAVDFLKSRGIATCQIAPHPTILPDKMALKDMSVPVGVSNRHVHLSPEHVETLFGSGYSLTPMRELSQSGQFAAHETVILIGPKGIIRNVRILGPSRGATQVEVSRTDGYVLGVHPPVRLSGHIEDTPGITLAGTKGTVVLLQGLIVAKSHVHMSPQDASKMKAESGDRLILQTLGERPLIFADVIARVNERFSLDFHIDTDEANAAGLKTGDVVRMIGKNGEITGSVRG</sequence>
<evidence type="ECO:0000256" key="3">
    <source>
        <dbReference type="ARBA" id="ARBA00012206"/>
    </source>
</evidence>
<evidence type="ECO:0000256" key="10">
    <source>
        <dbReference type="ARBA" id="ARBA00030939"/>
    </source>
</evidence>
<dbReference type="PANTHER" id="PTHR39453:SF1">
    <property type="entry name" value="PHOSPHATE PROPANOYLTRANSFERASE"/>
    <property type="match status" value="1"/>
</dbReference>
<dbReference type="AlphaFoldDB" id="A0A926KQG1"/>
<keyword evidence="14" id="KW-1185">Reference proteome</keyword>
<dbReference type="NCBIfam" id="NF011652">
    <property type="entry name" value="PRK15070.1"/>
    <property type="match status" value="1"/>
</dbReference>
<dbReference type="GO" id="GO:0046872">
    <property type="term" value="F:metal ion binding"/>
    <property type="evidence" value="ECO:0007669"/>
    <property type="project" value="UniProtKB-KW"/>
</dbReference>